<gene>
    <name evidence="1" type="ORF">Ddye_009307</name>
</gene>
<proteinExistence type="predicted"/>
<comment type="caution">
    <text evidence="1">The sequence shown here is derived from an EMBL/GenBank/DDBJ whole genome shotgun (WGS) entry which is preliminary data.</text>
</comment>
<name>A0AAD9XBC8_9ROSI</name>
<feature type="non-terminal residue" evidence="1">
    <location>
        <position position="73"/>
    </location>
</feature>
<dbReference type="EMBL" id="JANJYI010000003">
    <property type="protein sequence ID" value="KAK2656255.1"/>
    <property type="molecule type" value="Genomic_DNA"/>
</dbReference>
<dbReference type="AlphaFoldDB" id="A0AAD9XBC8"/>
<accession>A0AAD9XBC8</accession>
<keyword evidence="2" id="KW-1185">Reference proteome</keyword>
<evidence type="ECO:0000313" key="2">
    <source>
        <dbReference type="Proteomes" id="UP001280121"/>
    </source>
</evidence>
<protein>
    <submittedName>
        <fullName evidence="1">Uncharacterized protein</fullName>
    </submittedName>
</protein>
<organism evidence="1 2">
    <name type="scientific">Dipteronia dyeriana</name>
    <dbReference type="NCBI Taxonomy" id="168575"/>
    <lineage>
        <taxon>Eukaryota</taxon>
        <taxon>Viridiplantae</taxon>
        <taxon>Streptophyta</taxon>
        <taxon>Embryophyta</taxon>
        <taxon>Tracheophyta</taxon>
        <taxon>Spermatophyta</taxon>
        <taxon>Magnoliopsida</taxon>
        <taxon>eudicotyledons</taxon>
        <taxon>Gunneridae</taxon>
        <taxon>Pentapetalae</taxon>
        <taxon>rosids</taxon>
        <taxon>malvids</taxon>
        <taxon>Sapindales</taxon>
        <taxon>Sapindaceae</taxon>
        <taxon>Hippocastanoideae</taxon>
        <taxon>Acereae</taxon>
        <taxon>Dipteronia</taxon>
    </lineage>
</organism>
<sequence>MSFHSGTTKAPSLLIRNYKSFGFVSNPNFFDFCSRTFNVIESDSLQVSDYLHHPKNLPLNSIPPIPAMTSKKT</sequence>
<reference evidence="1" key="1">
    <citation type="journal article" date="2023" name="Plant J.">
        <title>Genome sequences and population genomics provide insights into the demographic history, inbreeding, and mutation load of two 'living fossil' tree species of Dipteronia.</title>
        <authorList>
            <person name="Feng Y."/>
            <person name="Comes H.P."/>
            <person name="Chen J."/>
            <person name="Zhu S."/>
            <person name="Lu R."/>
            <person name="Zhang X."/>
            <person name="Li P."/>
            <person name="Qiu J."/>
            <person name="Olsen K.M."/>
            <person name="Qiu Y."/>
        </authorList>
    </citation>
    <scope>NUCLEOTIDE SEQUENCE</scope>
    <source>
        <strain evidence="1">KIB01</strain>
    </source>
</reference>
<dbReference type="Proteomes" id="UP001280121">
    <property type="component" value="Unassembled WGS sequence"/>
</dbReference>
<evidence type="ECO:0000313" key="1">
    <source>
        <dbReference type="EMBL" id="KAK2656255.1"/>
    </source>
</evidence>